<dbReference type="STRING" id="226910.UCMB321_5148"/>
<evidence type="ECO:0000313" key="2">
    <source>
        <dbReference type="EMBL" id="KIH80850.1"/>
    </source>
</evidence>
<gene>
    <name evidence="2" type="ORF">UCMB321_5148</name>
</gene>
<dbReference type="EMBL" id="JXDG01000068">
    <property type="protein sequence ID" value="KIH80850.1"/>
    <property type="molecule type" value="Genomic_DNA"/>
</dbReference>
<sequence>MSGGISGKQGDRGACIASKPAPTVSGRIQHQGSTRTL</sequence>
<feature type="compositionally biased region" description="Polar residues" evidence="1">
    <location>
        <begin position="26"/>
        <end position="37"/>
    </location>
</feature>
<dbReference type="AlphaFoldDB" id="A0A0C2I1M0"/>
<comment type="caution">
    <text evidence="2">The sequence shown here is derived from an EMBL/GenBank/DDBJ whole genome shotgun (WGS) entry which is preliminary data.</text>
</comment>
<accession>A0A0C2I1M0</accession>
<evidence type="ECO:0000256" key="1">
    <source>
        <dbReference type="SAM" id="MobiDB-lite"/>
    </source>
</evidence>
<evidence type="ECO:0000313" key="3">
    <source>
        <dbReference type="Proteomes" id="UP000031535"/>
    </source>
</evidence>
<reference evidence="2 3" key="1">
    <citation type="submission" date="2015-01" db="EMBL/GenBank/DDBJ databases">
        <title>Complete genome of Pseudomonas batumici UCM B-321 producer of the batumin antibiotic with strong antistaphilococcal and potential anticancer activity.</title>
        <authorList>
            <person name="Klochko V.V."/>
            <person name="Zelena L.B."/>
            <person name="Elena K.A."/>
            <person name="Reva O.N."/>
        </authorList>
    </citation>
    <scope>NUCLEOTIDE SEQUENCE [LARGE SCALE GENOMIC DNA]</scope>
    <source>
        <strain evidence="2 3">UCM B-321</strain>
    </source>
</reference>
<proteinExistence type="predicted"/>
<dbReference type="PATRIC" id="fig|226910.6.peg.5137"/>
<feature type="region of interest" description="Disordered" evidence="1">
    <location>
        <begin position="1"/>
        <end position="37"/>
    </location>
</feature>
<keyword evidence="3" id="KW-1185">Reference proteome</keyword>
<name>A0A0C2I1M0_9PSED</name>
<protein>
    <submittedName>
        <fullName evidence="2">Uncharacterized protein</fullName>
    </submittedName>
</protein>
<dbReference type="Proteomes" id="UP000031535">
    <property type="component" value="Unassembled WGS sequence"/>
</dbReference>
<organism evidence="2 3">
    <name type="scientific">Pseudomonas batumici</name>
    <dbReference type="NCBI Taxonomy" id="226910"/>
    <lineage>
        <taxon>Bacteria</taxon>
        <taxon>Pseudomonadati</taxon>
        <taxon>Pseudomonadota</taxon>
        <taxon>Gammaproteobacteria</taxon>
        <taxon>Pseudomonadales</taxon>
        <taxon>Pseudomonadaceae</taxon>
        <taxon>Pseudomonas</taxon>
    </lineage>
</organism>